<name>A0ACB6R182_9PLEO</name>
<sequence length="280" mass="30827">MSVFQKGSIALITGGSSGIGLAVAQLCLKHQMRVAIVDRNTETLKLASQTLDSKDVETFNLDVSKEQDWKGMKESVEKKFGEVDFLMLNAGVGGKGTWGDSDYFHKIMDTNLFGVVNGLNAFVPSFQKRAMSNTKPSAIVITGSKQGITNPPGNAAYNASKAAVKTLAEHLSFDLREVKTSVHLLVPGWTFTGLSGNYPGDSKPKPNGAWDPSQVADYMYQKMSDGKFYIICPDDDVSETTDKKRMLWGVGDIVDGRPPLTRWRPEFKEEAEKWMKECDV</sequence>
<reference evidence="1" key="1">
    <citation type="journal article" date="2020" name="Stud. Mycol.">
        <title>101 Dothideomycetes genomes: a test case for predicting lifestyles and emergence of pathogens.</title>
        <authorList>
            <person name="Haridas S."/>
            <person name="Albert R."/>
            <person name="Binder M."/>
            <person name="Bloem J."/>
            <person name="Labutti K."/>
            <person name="Salamov A."/>
            <person name="Andreopoulos B."/>
            <person name="Baker S."/>
            <person name="Barry K."/>
            <person name="Bills G."/>
            <person name="Bluhm B."/>
            <person name="Cannon C."/>
            <person name="Castanera R."/>
            <person name="Culley D."/>
            <person name="Daum C."/>
            <person name="Ezra D."/>
            <person name="Gonzalez J."/>
            <person name="Henrissat B."/>
            <person name="Kuo A."/>
            <person name="Liang C."/>
            <person name="Lipzen A."/>
            <person name="Lutzoni F."/>
            <person name="Magnuson J."/>
            <person name="Mondo S."/>
            <person name="Nolan M."/>
            <person name="Ohm R."/>
            <person name="Pangilinan J."/>
            <person name="Park H.-J."/>
            <person name="Ramirez L."/>
            <person name="Alfaro M."/>
            <person name="Sun H."/>
            <person name="Tritt A."/>
            <person name="Yoshinaga Y."/>
            <person name="Zwiers L.-H."/>
            <person name="Turgeon B."/>
            <person name="Goodwin S."/>
            <person name="Spatafora J."/>
            <person name="Crous P."/>
            <person name="Grigoriev I."/>
        </authorList>
    </citation>
    <scope>NUCLEOTIDE SEQUENCE</scope>
    <source>
        <strain evidence="1">ATCC 200398</strain>
    </source>
</reference>
<dbReference type="Proteomes" id="UP000799755">
    <property type="component" value="Unassembled WGS sequence"/>
</dbReference>
<evidence type="ECO:0000313" key="1">
    <source>
        <dbReference type="EMBL" id="KAF2472583.1"/>
    </source>
</evidence>
<comment type="caution">
    <text evidence="1">The sequence shown here is derived from an EMBL/GenBank/DDBJ whole genome shotgun (WGS) entry which is preliminary data.</text>
</comment>
<protein>
    <submittedName>
        <fullName evidence="1">NAD(P)-binding protein</fullName>
    </submittedName>
</protein>
<dbReference type="EMBL" id="MU003502">
    <property type="protein sequence ID" value="KAF2472583.1"/>
    <property type="molecule type" value="Genomic_DNA"/>
</dbReference>
<accession>A0ACB6R182</accession>
<proteinExistence type="predicted"/>
<organism evidence="1 2">
    <name type="scientific">Lindgomyces ingoldianus</name>
    <dbReference type="NCBI Taxonomy" id="673940"/>
    <lineage>
        <taxon>Eukaryota</taxon>
        <taxon>Fungi</taxon>
        <taxon>Dikarya</taxon>
        <taxon>Ascomycota</taxon>
        <taxon>Pezizomycotina</taxon>
        <taxon>Dothideomycetes</taxon>
        <taxon>Pleosporomycetidae</taxon>
        <taxon>Pleosporales</taxon>
        <taxon>Lindgomycetaceae</taxon>
        <taxon>Lindgomyces</taxon>
    </lineage>
</organism>
<keyword evidence="2" id="KW-1185">Reference proteome</keyword>
<gene>
    <name evidence="1" type="ORF">BDR25DRAFT_333370</name>
</gene>
<evidence type="ECO:0000313" key="2">
    <source>
        <dbReference type="Proteomes" id="UP000799755"/>
    </source>
</evidence>